<reference evidence="2" key="1">
    <citation type="journal article" date="2023" name="Nat. Plants">
        <title>Single-cell RNA sequencing provides a high-resolution roadmap for understanding the multicellular compartmentation of specialized metabolism.</title>
        <authorList>
            <person name="Sun S."/>
            <person name="Shen X."/>
            <person name="Li Y."/>
            <person name="Li Y."/>
            <person name="Wang S."/>
            <person name="Li R."/>
            <person name="Zhang H."/>
            <person name="Shen G."/>
            <person name="Guo B."/>
            <person name="Wei J."/>
            <person name="Xu J."/>
            <person name="St-Pierre B."/>
            <person name="Chen S."/>
            <person name="Sun C."/>
        </authorList>
    </citation>
    <scope>NUCLEOTIDE SEQUENCE [LARGE SCALE GENOMIC DNA]</scope>
</reference>
<evidence type="ECO:0000313" key="2">
    <source>
        <dbReference type="Proteomes" id="UP001060085"/>
    </source>
</evidence>
<name>A0ACC0ASM7_CATRO</name>
<gene>
    <name evidence="1" type="ORF">M9H77_22683</name>
</gene>
<keyword evidence="2" id="KW-1185">Reference proteome</keyword>
<proteinExistence type="predicted"/>
<dbReference type="EMBL" id="CM044705">
    <property type="protein sequence ID" value="KAI5663360.1"/>
    <property type="molecule type" value="Genomic_DNA"/>
</dbReference>
<organism evidence="1 2">
    <name type="scientific">Catharanthus roseus</name>
    <name type="common">Madagascar periwinkle</name>
    <name type="synonym">Vinca rosea</name>
    <dbReference type="NCBI Taxonomy" id="4058"/>
    <lineage>
        <taxon>Eukaryota</taxon>
        <taxon>Viridiplantae</taxon>
        <taxon>Streptophyta</taxon>
        <taxon>Embryophyta</taxon>
        <taxon>Tracheophyta</taxon>
        <taxon>Spermatophyta</taxon>
        <taxon>Magnoliopsida</taxon>
        <taxon>eudicotyledons</taxon>
        <taxon>Gunneridae</taxon>
        <taxon>Pentapetalae</taxon>
        <taxon>asterids</taxon>
        <taxon>lamiids</taxon>
        <taxon>Gentianales</taxon>
        <taxon>Apocynaceae</taxon>
        <taxon>Rauvolfioideae</taxon>
        <taxon>Vinceae</taxon>
        <taxon>Catharanthinae</taxon>
        <taxon>Catharanthus</taxon>
    </lineage>
</organism>
<accession>A0ACC0ASM7</accession>
<evidence type="ECO:0000313" key="1">
    <source>
        <dbReference type="EMBL" id="KAI5663360.1"/>
    </source>
</evidence>
<sequence>MLNIQDNGTFAQDFRIFELCSSDLDASKLRAFSNKAMSNFSKEAVASKFAFFISARITLLSTSMDDIDSTGVRKILSTILCHKSWRLILMYIHFDCSLDSTPSQGSPHFLKEALLRIFKPNTRIRNL</sequence>
<dbReference type="Proteomes" id="UP001060085">
    <property type="component" value="Linkage Group LG05"/>
</dbReference>
<protein>
    <submittedName>
        <fullName evidence="1">Uncharacterized protein</fullName>
    </submittedName>
</protein>
<comment type="caution">
    <text evidence="1">The sequence shown here is derived from an EMBL/GenBank/DDBJ whole genome shotgun (WGS) entry which is preliminary data.</text>
</comment>